<dbReference type="Proteomes" id="UP000324222">
    <property type="component" value="Unassembled WGS sequence"/>
</dbReference>
<evidence type="ECO:0000313" key="1">
    <source>
        <dbReference type="EMBL" id="MPC39195.1"/>
    </source>
</evidence>
<keyword evidence="2" id="KW-1185">Reference proteome</keyword>
<evidence type="ECO:0000313" key="2">
    <source>
        <dbReference type="Proteomes" id="UP000324222"/>
    </source>
</evidence>
<gene>
    <name evidence="1" type="ORF">E2C01_032721</name>
</gene>
<comment type="caution">
    <text evidence="1">The sequence shown here is derived from an EMBL/GenBank/DDBJ whole genome shotgun (WGS) entry which is preliminary data.</text>
</comment>
<name>A0A5B7F0C9_PORTR</name>
<sequence>MLFYEGWYVSRRLLWRLSVPTCFLDPAPELPPIGQLRDSGAQFKIASGTQFENAVEAPGEDYLGVGLEGGRVKVVWHLGGGSLGHLLVKDQTRSRKDAVASLRESADLHYLLYSICSGLGK</sequence>
<organism evidence="1 2">
    <name type="scientific">Portunus trituberculatus</name>
    <name type="common">Swimming crab</name>
    <name type="synonym">Neptunus trituberculatus</name>
    <dbReference type="NCBI Taxonomy" id="210409"/>
    <lineage>
        <taxon>Eukaryota</taxon>
        <taxon>Metazoa</taxon>
        <taxon>Ecdysozoa</taxon>
        <taxon>Arthropoda</taxon>
        <taxon>Crustacea</taxon>
        <taxon>Multicrustacea</taxon>
        <taxon>Malacostraca</taxon>
        <taxon>Eumalacostraca</taxon>
        <taxon>Eucarida</taxon>
        <taxon>Decapoda</taxon>
        <taxon>Pleocyemata</taxon>
        <taxon>Brachyura</taxon>
        <taxon>Eubrachyura</taxon>
        <taxon>Portunoidea</taxon>
        <taxon>Portunidae</taxon>
        <taxon>Portuninae</taxon>
        <taxon>Portunus</taxon>
    </lineage>
</organism>
<dbReference type="AlphaFoldDB" id="A0A5B7F0C9"/>
<reference evidence="1 2" key="1">
    <citation type="submission" date="2019-05" db="EMBL/GenBank/DDBJ databases">
        <title>Another draft genome of Portunus trituberculatus and its Hox gene families provides insights of decapod evolution.</title>
        <authorList>
            <person name="Jeong J.-H."/>
            <person name="Song I."/>
            <person name="Kim S."/>
            <person name="Choi T."/>
            <person name="Kim D."/>
            <person name="Ryu S."/>
            <person name="Kim W."/>
        </authorList>
    </citation>
    <scope>NUCLEOTIDE SEQUENCE [LARGE SCALE GENOMIC DNA]</scope>
    <source>
        <tissue evidence="1">Muscle</tissue>
    </source>
</reference>
<dbReference type="EMBL" id="VSRR010004288">
    <property type="protein sequence ID" value="MPC39195.1"/>
    <property type="molecule type" value="Genomic_DNA"/>
</dbReference>
<proteinExistence type="predicted"/>
<accession>A0A5B7F0C9</accession>
<protein>
    <submittedName>
        <fullName evidence="1">Uncharacterized protein</fullName>
    </submittedName>
</protein>